<protein>
    <submittedName>
        <fullName evidence="2">Uncharacterized protein</fullName>
    </submittedName>
</protein>
<name>A0A2P6R1P9_ROSCH</name>
<gene>
    <name evidence="2" type="ORF">RchiOBHm_Chr4g0435101</name>
</gene>
<dbReference type="AlphaFoldDB" id="A0A2P6R1P9"/>
<dbReference type="Proteomes" id="UP000238479">
    <property type="component" value="Chromosome 4"/>
</dbReference>
<dbReference type="Gramene" id="PRQ40353">
    <property type="protein sequence ID" value="PRQ40353"/>
    <property type="gene ID" value="RchiOBHm_Chr4g0435101"/>
</dbReference>
<keyword evidence="1" id="KW-0812">Transmembrane</keyword>
<evidence type="ECO:0000313" key="3">
    <source>
        <dbReference type="Proteomes" id="UP000238479"/>
    </source>
</evidence>
<accession>A0A2P6R1P9</accession>
<dbReference type="EMBL" id="PDCK01000042">
    <property type="protein sequence ID" value="PRQ40353.1"/>
    <property type="molecule type" value="Genomic_DNA"/>
</dbReference>
<evidence type="ECO:0000256" key="1">
    <source>
        <dbReference type="SAM" id="Phobius"/>
    </source>
</evidence>
<keyword evidence="1" id="KW-1133">Transmembrane helix</keyword>
<proteinExistence type="predicted"/>
<reference evidence="2 3" key="1">
    <citation type="journal article" date="2018" name="Nat. Genet.">
        <title>The Rosa genome provides new insights in the design of modern roses.</title>
        <authorList>
            <person name="Bendahmane M."/>
        </authorList>
    </citation>
    <scope>NUCLEOTIDE SEQUENCE [LARGE SCALE GENOMIC DNA]</scope>
    <source>
        <strain evidence="3">cv. Old Blush</strain>
    </source>
</reference>
<sequence>MKSIFNSHCPSAHVLMSEPSSHSHFFFSLPTFIVYLCSSALPFNLFKNQNPDKPNSLIEIIKICSPFQFLFNSFSACPAPPTASLLCIFPRSSSPAFRSRSWPSPTIFLLLLSFVMLVAFGHS</sequence>
<feature type="transmembrane region" description="Helical" evidence="1">
    <location>
        <begin position="101"/>
        <end position="120"/>
    </location>
</feature>
<keyword evidence="1" id="KW-0472">Membrane</keyword>
<organism evidence="2 3">
    <name type="scientific">Rosa chinensis</name>
    <name type="common">China rose</name>
    <dbReference type="NCBI Taxonomy" id="74649"/>
    <lineage>
        <taxon>Eukaryota</taxon>
        <taxon>Viridiplantae</taxon>
        <taxon>Streptophyta</taxon>
        <taxon>Embryophyta</taxon>
        <taxon>Tracheophyta</taxon>
        <taxon>Spermatophyta</taxon>
        <taxon>Magnoliopsida</taxon>
        <taxon>eudicotyledons</taxon>
        <taxon>Gunneridae</taxon>
        <taxon>Pentapetalae</taxon>
        <taxon>rosids</taxon>
        <taxon>fabids</taxon>
        <taxon>Rosales</taxon>
        <taxon>Rosaceae</taxon>
        <taxon>Rosoideae</taxon>
        <taxon>Rosoideae incertae sedis</taxon>
        <taxon>Rosa</taxon>
    </lineage>
</organism>
<keyword evidence="3" id="KW-1185">Reference proteome</keyword>
<feature type="transmembrane region" description="Helical" evidence="1">
    <location>
        <begin position="25"/>
        <end position="46"/>
    </location>
</feature>
<comment type="caution">
    <text evidence="2">The sequence shown here is derived from an EMBL/GenBank/DDBJ whole genome shotgun (WGS) entry which is preliminary data.</text>
</comment>
<evidence type="ECO:0000313" key="2">
    <source>
        <dbReference type="EMBL" id="PRQ40353.1"/>
    </source>
</evidence>